<protein>
    <submittedName>
        <fullName evidence="2">Uncharacterized protein</fullName>
    </submittedName>
</protein>
<reference evidence="2 3" key="1">
    <citation type="submission" date="2024-04" db="EMBL/GenBank/DDBJ databases">
        <title>Human intestinal bacterial collection.</title>
        <authorList>
            <person name="Pauvert C."/>
            <person name="Hitch T.C.A."/>
            <person name="Clavel T."/>
        </authorList>
    </citation>
    <scope>NUCLEOTIDE SEQUENCE [LARGE SCALE GENOMIC DNA]</scope>
    <source>
        <strain evidence="2 3">CLA-AA-H181</strain>
    </source>
</reference>
<keyword evidence="1" id="KW-0472">Membrane</keyword>
<name>A0ABV1IAI8_9FIRM</name>
<proteinExistence type="predicted"/>
<keyword evidence="1" id="KW-1133">Transmembrane helix</keyword>
<evidence type="ECO:0000256" key="1">
    <source>
        <dbReference type="SAM" id="Phobius"/>
    </source>
</evidence>
<dbReference type="Proteomes" id="UP001494672">
    <property type="component" value="Unassembled WGS sequence"/>
</dbReference>
<evidence type="ECO:0000313" key="3">
    <source>
        <dbReference type="Proteomes" id="UP001494672"/>
    </source>
</evidence>
<feature type="transmembrane region" description="Helical" evidence="1">
    <location>
        <begin position="6"/>
        <end position="23"/>
    </location>
</feature>
<organism evidence="2 3">
    <name type="scientific">Coprococcus aceti</name>
    <dbReference type="NCBI Taxonomy" id="2981786"/>
    <lineage>
        <taxon>Bacteria</taxon>
        <taxon>Bacillati</taxon>
        <taxon>Bacillota</taxon>
        <taxon>Clostridia</taxon>
        <taxon>Lachnospirales</taxon>
        <taxon>Lachnospiraceae</taxon>
        <taxon>Coprococcus</taxon>
    </lineage>
</organism>
<dbReference type="EMBL" id="JBBNGJ010000007">
    <property type="protein sequence ID" value="MEQ2593223.1"/>
    <property type="molecule type" value="Genomic_DNA"/>
</dbReference>
<sequence length="53" mass="5871">MAMDILAYTFGVIALVAAIKCFVDENWGEKIHRESEDITAPDAKDMIQDNKAA</sequence>
<keyword evidence="1" id="KW-0812">Transmembrane</keyword>
<comment type="caution">
    <text evidence="2">The sequence shown here is derived from an EMBL/GenBank/DDBJ whole genome shotgun (WGS) entry which is preliminary data.</text>
</comment>
<keyword evidence="3" id="KW-1185">Reference proteome</keyword>
<accession>A0ABV1IAI8</accession>
<gene>
    <name evidence="2" type="ORF">AAAU18_09925</name>
</gene>
<evidence type="ECO:0000313" key="2">
    <source>
        <dbReference type="EMBL" id="MEQ2593223.1"/>
    </source>
</evidence>
<dbReference type="RefSeq" id="WP_172676666.1">
    <property type="nucleotide sequence ID" value="NZ_JBBNGJ010000007.1"/>
</dbReference>